<dbReference type="STRING" id="307972.A0A2G8L8Q5"/>
<name>A0A2G8L8Q5_STIJA</name>
<dbReference type="AlphaFoldDB" id="A0A2G8L8Q5"/>
<protein>
    <recommendedName>
        <fullName evidence="1">Integrase zinc-binding domain-containing protein</fullName>
    </recommendedName>
</protein>
<comment type="caution">
    <text evidence="2">The sequence shown here is derived from an EMBL/GenBank/DDBJ whole genome shotgun (WGS) entry which is preliminary data.</text>
</comment>
<dbReference type="PANTHER" id="PTHR47331">
    <property type="entry name" value="PHD-TYPE DOMAIN-CONTAINING PROTEIN"/>
    <property type="match status" value="1"/>
</dbReference>
<evidence type="ECO:0000313" key="3">
    <source>
        <dbReference type="Proteomes" id="UP000230750"/>
    </source>
</evidence>
<feature type="domain" description="Integrase zinc-binding" evidence="1">
    <location>
        <begin position="252"/>
        <end position="298"/>
    </location>
</feature>
<dbReference type="OrthoDB" id="10057690at2759"/>
<keyword evidence="3" id="KW-1185">Reference proteome</keyword>
<evidence type="ECO:0000259" key="1">
    <source>
        <dbReference type="Pfam" id="PF17921"/>
    </source>
</evidence>
<proteinExistence type="predicted"/>
<accession>A0A2G8L8Q5</accession>
<sequence length="298" mass="33951">MAAVLAATLDSTIRKEIRHSFGDTTFWSDSMIVLSYIRNENRRYKTFVANRVAKILSVSSCKQWRHVPTNVNPADGGSRGTHELEMWLKGPDFLPKKEAFWPASKFDADDDEQLAHDLEIKRSVIVQQVGVKQRNTGYDSLISAMKGKFSSWKKWTRVLGWVLRFVKSLKSKVKHQPAVNGNLLVSEITESETMILSCEQKQSFPDWQSDKRLNSLRPVLLGQLLRVGGRLDNTCIDYDAKHPIILAGNGEITRMLIWHYHLKVGHSGWSTTLNALRERFWILAGRSAVKAMLRNCVT</sequence>
<dbReference type="Pfam" id="PF17921">
    <property type="entry name" value="Integrase_H2C2"/>
    <property type="match status" value="1"/>
</dbReference>
<dbReference type="Proteomes" id="UP000230750">
    <property type="component" value="Unassembled WGS sequence"/>
</dbReference>
<dbReference type="InterPro" id="IPR041588">
    <property type="entry name" value="Integrase_H2C2"/>
</dbReference>
<reference evidence="2 3" key="1">
    <citation type="journal article" date="2017" name="PLoS Biol.">
        <title>The sea cucumber genome provides insights into morphological evolution and visceral regeneration.</title>
        <authorList>
            <person name="Zhang X."/>
            <person name="Sun L."/>
            <person name="Yuan J."/>
            <person name="Sun Y."/>
            <person name="Gao Y."/>
            <person name="Zhang L."/>
            <person name="Li S."/>
            <person name="Dai H."/>
            <person name="Hamel J.F."/>
            <person name="Liu C."/>
            <person name="Yu Y."/>
            <person name="Liu S."/>
            <person name="Lin W."/>
            <person name="Guo K."/>
            <person name="Jin S."/>
            <person name="Xu P."/>
            <person name="Storey K.B."/>
            <person name="Huan P."/>
            <person name="Zhang T."/>
            <person name="Zhou Y."/>
            <person name="Zhang J."/>
            <person name="Lin C."/>
            <person name="Li X."/>
            <person name="Xing L."/>
            <person name="Huo D."/>
            <person name="Sun M."/>
            <person name="Wang L."/>
            <person name="Mercier A."/>
            <person name="Li F."/>
            <person name="Yang H."/>
            <person name="Xiang J."/>
        </authorList>
    </citation>
    <scope>NUCLEOTIDE SEQUENCE [LARGE SCALE GENOMIC DNA]</scope>
    <source>
        <strain evidence="2">Shaxun</strain>
        <tissue evidence="2">Muscle</tissue>
    </source>
</reference>
<evidence type="ECO:0000313" key="2">
    <source>
        <dbReference type="EMBL" id="PIK56624.1"/>
    </source>
</evidence>
<gene>
    <name evidence="2" type="ORF">BSL78_06480</name>
</gene>
<organism evidence="2 3">
    <name type="scientific">Stichopus japonicus</name>
    <name type="common">Sea cucumber</name>
    <dbReference type="NCBI Taxonomy" id="307972"/>
    <lineage>
        <taxon>Eukaryota</taxon>
        <taxon>Metazoa</taxon>
        <taxon>Echinodermata</taxon>
        <taxon>Eleutherozoa</taxon>
        <taxon>Echinozoa</taxon>
        <taxon>Holothuroidea</taxon>
        <taxon>Aspidochirotacea</taxon>
        <taxon>Aspidochirotida</taxon>
        <taxon>Stichopodidae</taxon>
        <taxon>Apostichopus</taxon>
    </lineage>
</organism>
<dbReference type="PANTHER" id="PTHR47331:SF1">
    <property type="entry name" value="GAG-LIKE PROTEIN"/>
    <property type="match status" value="1"/>
</dbReference>
<dbReference type="EMBL" id="MRZV01000169">
    <property type="protein sequence ID" value="PIK56624.1"/>
    <property type="molecule type" value="Genomic_DNA"/>
</dbReference>